<dbReference type="SMART" id="SM00710">
    <property type="entry name" value="PbH1"/>
    <property type="match status" value="6"/>
</dbReference>
<keyword evidence="1" id="KW-0732">Signal</keyword>
<dbReference type="Pfam" id="PF05048">
    <property type="entry name" value="NosD"/>
    <property type="match status" value="1"/>
</dbReference>
<sequence>MARITLTLSRAVLLASLLLLPPAACHDKTTKVKSGASIQTALDNAKPGDHIVVEAGTYPEQLAITTPNIQLSGQPGATIVPPTTFTPNSCSGLAGPGTEAGICISGSDIVFGELESPGHRKVTSVGHRVANVKVEGFTVVGFALNIAILGAQDAEVRKNTVTDGGWYGILTVGSVSSLVTRNTVSTSGALYFIGICMDDPQPAQVTQNVISNYGIGLCVQTAGADVGHNKVSNCCFGAFVDPFVDGAKVTHNHFSHSNPTCQAEWGGYSAGILIDGATHAEVRHNDVEGITDYGNEALIAYGIGIVDEAGSVARGNQVTHNTLWDNDLDLLVYTNGTDNEVAHNKCSTPGELCGK</sequence>
<keyword evidence="4" id="KW-1185">Reference proteome</keyword>
<protein>
    <submittedName>
        <fullName evidence="3">Pectin lyase-like protein</fullName>
    </submittedName>
</protein>
<reference evidence="3" key="1">
    <citation type="submission" date="2022-07" db="EMBL/GenBank/DDBJ databases">
        <title>Fungi with potential for degradation of polypropylene.</title>
        <authorList>
            <person name="Gostincar C."/>
        </authorList>
    </citation>
    <scope>NUCLEOTIDE SEQUENCE</scope>
    <source>
        <strain evidence="3">EXF-13287</strain>
    </source>
</reference>
<organism evidence="3 4">
    <name type="scientific">Coniochaeta hoffmannii</name>
    <dbReference type="NCBI Taxonomy" id="91930"/>
    <lineage>
        <taxon>Eukaryota</taxon>
        <taxon>Fungi</taxon>
        <taxon>Dikarya</taxon>
        <taxon>Ascomycota</taxon>
        <taxon>Pezizomycotina</taxon>
        <taxon>Sordariomycetes</taxon>
        <taxon>Sordariomycetidae</taxon>
        <taxon>Coniochaetales</taxon>
        <taxon>Coniochaetaceae</taxon>
        <taxon>Coniochaeta</taxon>
    </lineage>
</organism>
<dbReference type="GO" id="GO:0016829">
    <property type="term" value="F:lyase activity"/>
    <property type="evidence" value="ECO:0007669"/>
    <property type="project" value="UniProtKB-KW"/>
</dbReference>
<dbReference type="InterPro" id="IPR006626">
    <property type="entry name" value="PbH1"/>
</dbReference>
<dbReference type="AlphaFoldDB" id="A0AA38R3A3"/>
<evidence type="ECO:0000313" key="3">
    <source>
        <dbReference type="EMBL" id="KAJ9132411.1"/>
    </source>
</evidence>
<proteinExistence type="predicted"/>
<dbReference type="InterPro" id="IPR011050">
    <property type="entry name" value="Pectin_lyase_fold/virulence"/>
</dbReference>
<evidence type="ECO:0000259" key="2">
    <source>
        <dbReference type="Pfam" id="PF05048"/>
    </source>
</evidence>
<dbReference type="Gene3D" id="2.160.20.10">
    <property type="entry name" value="Single-stranded right-handed beta-helix, Pectin lyase-like"/>
    <property type="match status" value="1"/>
</dbReference>
<evidence type="ECO:0000313" key="4">
    <source>
        <dbReference type="Proteomes" id="UP001174691"/>
    </source>
</evidence>
<feature type="domain" description="Periplasmic copper-binding protein NosD beta helix" evidence="2">
    <location>
        <begin position="130"/>
        <end position="257"/>
    </location>
</feature>
<dbReference type="SUPFAM" id="SSF51126">
    <property type="entry name" value="Pectin lyase-like"/>
    <property type="match status" value="1"/>
</dbReference>
<feature type="signal peptide" evidence="1">
    <location>
        <begin position="1"/>
        <end position="25"/>
    </location>
</feature>
<dbReference type="EMBL" id="JANBVN010000218">
    <property type="protein sequence ID" value="KAJ9132411.1"/>
    <property type="molecule type" value="Genomic_DNA"/>
</dbReference>
<dbReference type="Proteomes" id="UP001174691">
    <property type="component" value="Unassembled WGS sequence"/>
</dbReference>
<evidence type="ECO:0000256" key="1">
    <source>
        <dbReference type="SAM" id="SignalP"/>
    </source>
</evidence>
<feature type="chain" id="PRO_5041298175" evidence="1">
    <location>
        <begin position="26"/>
        <end position="355"/>
    </location>
</feature>
<accession>A0AA38R3A3</accession>
<name>A0AA38R3A3_9PEZI</name>
<gene>
    <name evidence="3" type="ORF">NKR19_g9301</name>
</gene>
<dbReference type="InterPro" id="IPR007742">
    <property type="entry name" value="NosD_dom"/>
</dbReference>
<keyword evidence="3" id="KW-0456">Lyase</keyword>
<comment type="caution">
    <text evidence="3">The sequence shown here is derived from an EMBL/GenBank/DDBJ whole genome shotgun (WGS) entry which is preliminary data.</text>
</comment>
<dbReference type="InterPro" id="IPR012334">
    <property type="entry name" value="Pectin_lyas_fold"/>
</dbReference>